<dbReference type="NCBIfam" id="TIGR00729">
    <property type="entry name" value="ribonuclease HII"/>
    <property type="match status" value="1"/>
</dbReference>
<evidence type="ECO:0000256" key="6">
    <source>
        <dbReference type="ARBA" id="ARBA00012180"/>
    </source>
</evidence>
<dbReference type="AlphaFoldDB" id="A0A544QP10"/>
<reference evidence="18 19" key="1">
    <citation type="submission" date="2019-02" db="EMBL/GenBank/DDBJ databases">
        <title>Halonotius sp. a new haloqrchaeon isolated from saline water.</title>
        <authorList>
            <person name="Duran-Viseras A."/>
            <person name="Sanchez-Porro C."/>
            <person name="Ventosa A."/>
        </authorList>
    </citation>
    <scope>NUCLEOTIDE SEQUENCE [LARGE SCALE GENOMIC DNA]</scope>
    <source>
        <strain evidence="18 19">F9-27</strain>
    </source>
</reference>
<keyword evidence="19" id="KW-1185">Reference proteome</keyword>
<dbReference type="GO" id="GO:0030145">
    <property type="term" value="F:manganese ion binding"/>
    <property type="evidence" value="ECO:0007669"/>
    <property type="project" value="UniProtKB-UniRule"/>
</dbReference>
<evidence type="ECO:0000256" key="9">
    <source>
        <dbReference type="ARBA" id="ARBA00022722"/>
    </source>
</evidence>
<dbReference type="CDD" id="cd07180">
    <property type="entry name" value="RNase_HII_archaea_like"/>
    <property type="match status" value="1"/>
</dbReference>
<dbReference type="InterPro" id="IPR023160">
    <property type="entry name" value="RNase_HII_hlx-loop-hlx_cap_dom"/>
</dbReference>
<keyword evidence="9 14" id="KW-0540">Nuclease</keyword>
<feature type="binding site" evidence="14 15">
    <location>
        <position position="9"/>
    </location>
    <ligand>
        <name>a divalent metal cation</name>
        <dbReference type="ChEBI" id="CHEBI:60240"/>
    </ligand>
</feature>
<evidence type="ECO:0000256" key="1">
    <source>
        <dbReference type="ARBA" id="ARBA00000077"/>
    </source>
</evidence>
<accession>A0A544QP10</accession>
<keyword evidence="13 14" id="KW-0464">Manganese</keyword>
<sequence>MATYQIGVDEAGKGPVLGPMVAAAVRADEGDLPDGIDDSKRLTAATRESIATQLWESSTIAVGLGIVTTDEIDDPETDMNSLTVAAQVRALGEVAGEGDHALVDAGDVSESRFARRVQEGVADAGTDTESGVAIDVTAEHGADEASRLVGAASVIAKVERDSRIDALDEEYDDDIGSGYPSDPTTRAFLADYVDRHGELPACARASWSTCEDVLAAAEQSDLAEF</sequence>
<evidence type="ECO:0000313" key="19">
    <source>
        <dbReference type="Proteomes" id="UP000315385"/>
    </source>
</evidence>
<dbReference type="InterPro" id="IPR024567">
    <property type="entry name" value="RNase_HII/HIII_dom"/>
</dbReference>
<dbReference type="HAMAP" id="MF_00052_A">
    <property type="entry name" value="RNase_HII_A"/>
    <property type="match status" value="1"/>
</dbReference>
<dbReference type="EMBL" id="SESI01000002">
    <property type="protein sequence ID" value="TQQ80661.1"/>
    <property type="molecule type" value="Genomic_DNA"/>
</dbReference>
<comment type="function">
    <text evidence="3 14 16">Endonuclease that specifically degrades the RNA of RNA-DNA hybrids.</text>
</comment>
<dbReference type="InterPro" id="IPR036397">
    <property type="entry name" value="RNaseH_sf"/>
</dbReference>
<comment type="similarity">
    <text evidence="5 14 16">Belongs to the RNase HII family.</text>
</comment>
<comment type="subcellular location">
    <subcellularLocation>
        <location evidence="4 14">Cytoplasm</location>
    </subcellularLocation>
</comment>
<evidence type="ECO:0000256" key="7">
    <source>
        <dbReference type="ARBA" id="ARBA00019179"/>
    </source>
</evidence>
<dbReference type="GO" id="GO:0005737">
    <property type="term" value="C:cytoplasm"/>
    <property type="evidence" value="ECO:0007669"/>
    <property type="project" value="UniProtKB-SubCell"/>
</dbReference>
<protein>
    <recommendedName>
        <fullName evidence="7 14">Ribonuclease HII</fullName>
        <shortName evidence="14">RNase HII</shortName>
        <ecNumber evidence="6 14">3.1.26.4</ecNumber>
    </recommendedName>
</protein>
<dbReference type="PANTHER" id="PTHR10954">
    <property type="entry name" value="RIBONUCLEASE H2 SUBUNIT A"/>
    <property type="match status" value="1"/>
</dbReference>
<dbReference type="InterPro" id="IPR004649">
    <property type="entry name" value="RNase_H2_suA"/>
</dbReference>
<keyword evidence="8 14" id="KW-0963">Cytoplasm</keyword>
<dbReference type="PROSITE" id="PS51975">
    <property type="entry name" value="RNASE_H_2"/>
    <property type="match status" value="1"/>
</dbReference>
<proteinExistence type="inferred from homology"/>
<comment type="cofactor">
    <cofactor evidence="2">
        <name>Mg(2+)</name>
        <dbReference type="ChEBI" id="CHEBI:18420"/>
    </cofactor>
</comment>
<evidence type="ECO:0000313" key="18">
    <source>
        <dbReference type="EMBL" id="TQQ80661.1"/>
    </source>
</evidence>
<evidence type="ECO:0000256" key="11">
    <source>
        <dbReference type="ARBA" id="ARBA00022759"/>
    </source>
</evidence>
<dbReference type="EC" id="3.1.26.4" evidence="6 14"/>
<comment type="catalytic activity">
    <reaction evidence="1 14 15 16">
        <text>Endonucleolytic cleavage to 5'-phosphomonoester.</text>
        <dbReference type="EC" id="3.1.26.4"/>
    </reaction>
</comment>
<evidence type="ECO:0000259" key="17">
    <source>
        <dbReference type="PROSITE" id="PS51975"/>
    </source>
</evidence>
<dbReference type="Pfam" id="PF01351">
    <property type="entry name" value="RNase_HII"/>
    <property type="match status" value="1"/>
</dbReference>
<evidence type="ECO:0000256" key="16">
    <source>
        <dbReference type="RuleBase" id="RU003515"/>
    </source>
</evidence>
<feature type="binding site" evidence="14 15">
    <location>
        <position position="104"/>
    </location>
    <ligand>
        <name>a divalent metal cation</name>
        <dbReference type="ChEBI" id="CHEBI:60240"/>
    </ligand>
</feature>
<dbReference type="Gene3D" id="1.10.10.460">
    <property type="entry name" value="Ribonuclease hii. Domain 2"/>
    <property type="match status" value="1"/>
</dbReference>
<evidence type="ECO:0000256" key="2">
    <source>
        <dbReference type="ARBA" id="ARBA00001946"/>
    </source>
</evidence>
<keyword evidence="12 14" id="KW-0378">Hydrolase</keyword>
<evidence type="ECO:0000256" key="12">
    <source>
        <dbReference type="ARBA" id="ARBA00022801"/>
    </source>
</evidence>
<evidence type="ECO:0000256" key="4">
    <source>
        <dbReference type="ARBA" id="ARBA00004496"/>
    </source>
</evidence>
<dbReference type="PANTHER" id="PTHR10954:SF23">
    <property type="entry name" value="RIBONUCLEASE"/>
    <property type="match status" value="1"/>
</dbReference>
<organism evidence="18 19">
    <name type="scientific">Halonotius roseus</name>
    <dbReference type="NCBI Taxonomy" id="2511997"/>
    <lineage>
        <taxon>Archaea</taxon>
        <taxon>Methanobacteriati</taxon>
        <taxon>Methanobacteriota</taxon>
        <taxon>Stenosarchaea group</taxon>
        <taxon>Halobacteria</taxon>
        <taxon>Halobacteriales</taxon>
        <taxon>Haloferacaceae</taxon>
        <taxon>Halonotius</taxon>
    </lineage>
</organism>
<dbReference type="Gene3D" id="3.30.420.10">
    <property type="entry name" value="Ribonuclease H-like superfamily/Ribonuclease H"/>
    <property type="match status" value="1"/>
</dbReference>
<dbReference type="Proteomes" id="UP000315385">
    <property type="component" value="Unassembled WGS sequence"/>
</dbReference>
<comment type="cofactor">
    <cofactor evidence="14 15">
        <name>Mn(2+)</name>
        <dbReference type="ChEBI" id="CHEBI:29035"/>
    </cofactor>
    <cofactor evidence="14 15">
        <name>Mg(2+)</name>
        <dbReference type="ChEBI" id="CHEBI:18420"/>
    </cofactor>
    <text evidence="14 15">Manganese or magnesium. Binds 1 divalent metal ion per monomer in the absence of substrate. May bind a second metal ion after substrate binding.</text>
</comment>
<name>A0A544QP10_9EURY</name>
<keyword evidence="11 14" id="KW-0255">Endonuclease</keyword>
<feature type="binding site" evidence="14 15">
    <location>
        <position position="10"/>
    </location>
    <ligand>
        <name>a divalent metal cation</name>
        <dbReference type="ChEBI" id="CHEBI:60240"/>
    </ligand>
</feature>
<gene>
    <name evidence="14" type="primary">rnhB</name>
    <name evidence="18" type="ORF">EWF95_09280</name>
</gene>
<evidence type="ECO:0000256" key="10">
    <source>
        <dbReference type="ARBA" id="ARBA00022723"/>
    </source>
</evidence>
<dbReference type="GO" id="GO:0003723">
    <property type="term" value="F:RNA binding"/>
    <property type="evidence" value="ECO:0007669"/>
    <property type="project" value="UniProtKB-UniRule"/>
</dbReference>
<dbReference type="RefSeq" id="WP_142443773.1">
    <property type="nucleotide sequence ID" value="NZ_SESI01000002.1"/>
</dbReference>
<dbReference type="InterPro" id="IPR012337">
    <property type="entry name" value="RNaseH-like_sf"/>
</dbReference>
<dbReference type="OrthoDB" id="33866at2157"/>
<evidence type="ECO:0000256" key="8">
    <source>
        <dbReference type="ARBA" id="ARBA00022490"/>
    </source>
</evidence>
<dbReference type="InterPro" id="IPR001352">
    <property type="entry name" value="RNase_HII/HIII"/>
</dbReference>
<dbReference type="GO" id="GO:0006298">
    <property type="term" value="P:mismatch repair"/>
    <property type="evidence" value="ECO:0007669"/>
    <property type="project" value="TreeGrafter"/>
</dbReference>
<comment type="caution">
    <text evidence="18">The sequence shown here is derived from an EMBL/GenBank/DDBJ whole genome shotgun (WGS) entry which is preliminary data.</text>
</comment>
<evidence type="ECO:0000256" key="15">
    <source>
        <dbReference type="PROSITE-ProRule" id="PRU01319"/>
    </source>
</evidence>
<evidence type="ECO:0000256" key="13">
    <source>
        <dbReference type="ARBA" id="ARBA00023211"/>
    </source>
</evidence>
<dbReference type="GO" id="GO:0004523">
    <property type="term" value="F:RNA-DNA hybrid ribonuclease activity"/>
    <property type="evidence" value="ECO:0007669"/>
    <property type="project" value="UniProtKB-UniRule"/>
</dbReference>
<evidence type="ECO:0000256" key="3">
    <source>
        <dbReference type="ARBA" id="ARBA00004065"/>
    </source>
</evidence>
<evidence type="ECO:0000256" key="14">
    <source>
        <dbReference type="HAMAP-Rule" id="MF_00052"/>
    </source>
</evidence>
<dbReference type="InterPro" id="IPR020787">
    <property type="entry name" value="RNase_HII_arc"/>
</dbReference>
<dbReference type="GO" id="GO:0032299">
    <property type="term" value="C:ribonuclease H2 complex"/>
    <property type="evidence" value="ECO:0007669"/>
    <property type="project" value="TreeGrafter"/>
</dbReference>
<keyword evidence="10 14" id="KW-0479">Metal-binding</keyword>
<dbReference type="GO" id="GO:0043137">
    <property type="term" value="P:DNA replication, removal of RNA primer"/>
    <property type="evidence" value="ECO:0007669"/>
    <property type="project" value="TreeGrafter"/>
</dbReference>
<dbReference type="SUPFAM" id="SSF53098">
    <property type="entry name" value="Ribonuclease H-like"/>
    <property type="match status" value="1"/>
</dbReference>
<dbReference type="FunFam" id="1.10.10.460:FF:000001">
    <property type="entry name" value="Ribonuclease"/>
    <property type="match status" value="1"/>
</dbReference>
<feature type="domain" description="RNase H type-2" evidence="17">
    <location>
        <begin position="3"/>
        <end position="219"/>
    </location>
</feature>
<evidence type="ECO:0000256" key="5">
    <source>
        <dbReference type="ARBA" id="ARBA00007383"/>
    </source>
</evidence>